<accession>A0A2P6S909</accession>
<comment type="caution">
    <text evidence="2">The sequence shown here is derived from an EMBL/GenBank/DDBJ whole genome shotgun (WGS) entry which is preliminary data.</text>
</comment>
<dbReference type="Gramene" id="PRQ55154">
    <property type="protein sequence ID" value="PRQ55154"/>
    <property type="gene ID" value="RchiOBHm_Chr1g0321491"/>
</dbReference>
<gene>
    <name evidence="2" type="ORF">RchiOBHm_Chr1g0321491</name>
</gene>
<organism evidence="2 3">
    <name type="scientific">Rosa chinensis</name>
    <name type="common">China rose</name>
    <dbReference type="NCBI Taxonomy" id="74649"/>
    <lineage>
        <taxon>Eukaryota</taxon>
        <taxon>Viridiplantae</taxon>
        <taxon>Streptophyta</taxon>
        <taxon>Embryophyta</taxon>
        <taxon>Tracheophyta</taxon>
        <taxon>Spermatophyta</taxon>
        <taxon>Magnoliopsida</taxon>
        <taxon>eudicotyledons</taxon>
        <taxon>Gunneridae</taxon>
        <taxon>Pentapetalae</taxon>
        <taxon>rosids</taxon>
        <taxon>fabids</taxon>
        <taxon>Rosales</taxon>
        <taxon>Rosaceae</taxon>
        <taxon>Rosoideae</taxon>
        <taxon>Rosoideae incertae sedis</taxon>
        <taxon>Rosa</taxon>
    </lineage>
</organism>
<evidence type="ECO:0000313" key="3">
    <source>
        <dbReference type="Proteomes" id="UP000238479"/>
    </source>
</evidence>
<dbReference type="SUPFAM" id="SSF52058">
    <property type="entry name" value="L domain-like"/>
    <property type="match status" value="2"/>
</dbReference>
<proteinExistence type="predicted"/>
<dbReference type="EMBL" id="PDCK01000039">
    <property type="protein sequence ID" value="PRQ55154.1"/>
    <property type="molecule type" value="Genomic_DNA"/>
</dbReference>
<dbReference type="STRING" id="74649.A0A2P6S909"/>
<evidence type="ECO:0000313" key="2">
    <source>
        <dbReference type="EMBL" id="PRQ55154.1"/>
    </source>
</evidence>
<protein>
    <submittedName>
        <fullName evidence="2">Putative leucine-rich repeat domain, L domain-containing protein</fullName>
    </submittedName>
</protein>
<keyword evidence="3" id="KW-1185">Reference proteome</keyword>
<dbReference type="Gene3D" id="3.80.10.10">
    <property type="entry name" value="Ribonuclease Inhibitor"/>
    <property type="match status" value="3"/>
</dbReference>
<reference evidence="2 3" key="1">
    <citation type="journal article" date="2018" name="Nat. Genet.">
        <title>The Rosa genome provides new insights in the design of modern roses.</title>
        <authorList>
            <person name="Bendahmane M."/>
        </authorList>
    </citation>
    <scope>NUCLEOTIDE SEQUENCE [LARGE SCALE GENOMIC DNA]</scope>
    <source>
        <strain evidence="3">cv. Old Blush</strain>
    </source>
</reference>
<dbReference type="PANTHER" id="PTHR47186:SF33">
    <property type="entry name" value="NB-ARC DOMAIN-CONTAINING PROTEIN"/>
    <property type="match status" value="1"/>
</dbReference>
<dbReference type="InterPro" id="IPR032675">
    <property type="entry name" value="LRR_dom_sf"/>
</dbReference>
<dbReference type="Proteomes" id="UP000238479">
    <property type="component" value="Chromosome 1"/>
</dbReference>
<name>A0A2P6S909_ROSCH</name>
<feature type="domain" description="R13L1/DRL21-like LRR repeat region" evidence="1">
    <location>
        <begin position="27"/>
        <end position="148"/>
    </location>
</feature>
<dbReference type="OMA" id="VRLENCK"/>
<dbReference type="Pfam" id="PF25019">
    <property type="entry name" value="LRR_R13L1-DRL21"/>
    <property type="match status" value="1"/>
</dbReference>
<dbReference type="InterPro" id="IPR056789">
    <property type="entry name" value="LRR_R13L1-DRL21"/>
</dbReference>
<evidence type="ECO:0000259" key="1">
    <source>
        <dbReference type="Pfam" id="PF25019"/>
    </source>
</evidence>
<dbReference type="AlphaFoldDB" id="A0A2P6S909"/>
<dbReference type="PANTHER" id="PTHR47186">
    <property type="entry name" value="LEUCINE-RICH REPEAT-CONTAINING PROTEIN 57"/>
    <property type="match status" value="1"/>
</dbReference>
<sequence>MPAQLGQLTNLQTLCKFLVGKGSESGISEIGPLLNLRGTLSISRLQKVNDVEEARRADLTGKKGLDALELEWNGIGNRELEVLDMLKPHGKLRKLMIKGYGGLTFPKWIGYPSFFEMMVVRLENCKKCRFLPPLGQLCSLKELYITGMSEVESVGPEFYGDGSLPFPLLETLEFEDMKHWKEWFPWEQVKGKGVFPCLTMLTISRCPNLEGRLPTNLVYLSNLVIRECMQLVVSISNYKQLCQLNIDNCKAVVHRSSVEFKLLKVVKLASISEFRLQIEEFMRGLTSVTYLQITGCEELASSLQSEDRVLQHLMSLHELRIYKCQSLVSFPEGSLPSSLKYIWIQQCHSLTSFARYQIPSSVTRIEIRLCKKLTSLLGEKGEASLPSSSSPCLMQDESFLEYLTITGCPSLTSLSFNGHVPRALKHLQIHRSDQLESITESFYENNCLELFDIFRCSSLKSLPEGICHLTNLRLFEIWDCKSLVSFTRGGSPTGASNLNSLKILRIGHCEGLVPFLREGGFTANRNANKEEEDIGQKYYASLTYSLEAQTQKPTRISMRTAAGTCI</sequence>